<gene>
    <name evidence="1" type="ORF">APICC_05568</name>
</gene>
<dbReference type="Proteomes" id="UP000242457">
    <property type="component" value="Unassembled WGS sequence"/>
</dbReference>
<evidence type="ECO:0000313" key="2">
    <source>
        <dbReference type="Proteomes" id="UP000242457"/>
    </source>
</evidence>
<sequence>MIMRSKRESVIIAEMFRLKQLKKISENENENEDKIEVVTAITTIAQDTRTGFWEGSEFHNVLVILW</sequence>
<keyword evidence="2" id="KW-1185">Reference proteome</keyword>
<reference evidence="1 2" key="1">
    <citation type="submission" date="2014-07" db="EMBL/GenBank/DDBJ databases">
        <title>Genomic and transcriptomic analysis on Apis cerana provide comprehensive insights into honey bee biology.</title>
        <authorList>
            <person name="Diao Q."/>
            <person name="Sun L."/>
            <person name="Zheng H."/>
            <person name="Zheng H."/>
            <person name="Xu S."/>
            <person name="Wang S."/>
            <person name="Zeng Z."/>
            <person name="Hu F."/>
            <person name="Su S."/>
            <person name="Wu J."/>
        </authorList>
    </citation>
    <scope>NUCLEOTIDE SEQUENCE [LARGE SCALE GENOMIC DNA]</scope>
    <source>
        <tissue evidence="1">Pupae without intestine</tissue>
    </source>
</reference>
<dbReference type="AlphaFoldDB" id="A0A2A3EK59"/>
<protein>
    <submittedName>
        <fullName evidence="1">Uncharacterized protein</fullName>
    </submittedName>
</protein>
<dbReference type="EMBL" id="KZ288222">
    <property type="protein sequence ID" value="PBC32080.1"/>
    <property type="molecule type" value="Genomic_DNA"/>
</dbReference>
<proteinExistence type="predicted"/>
<accession>A0A2A3EK59</accession>
<evidence type="ECO:0000313" key="1">
    <source>
        <dbReference type="EMBL" id="PBC32080.1"/>
    </source>
</evidence>
<name>A0A2A3EK59_APICC</name>
<organism evidence="1 2">
    <name type="scientific">Apis cerana cerana</name>
    <name type="common">Oriental honeybee</name>
    <dbReference type="NCBI Taxonomy" id="94128"/>
    <lineage>
        <taxon>Eukaryota</taxon>
        <taxon>Metazoa</taxon>
        <taxon>Ecdysozoa</taxon>
        <taxon>Arthropoda</taxon>
        <taxon>Hexapoda</taxon>
        <taxon>Insecta</taxon>
        <taxon>Pterygota</taxon>
        <taxon>Neoptera</taxon>
        <taxon>Endopterygota</taxon>
        <taxon>Hymenoptera</taxon>
        <taxon>Apocrita</taxon>
        <taxon>Aculeata</taxon>
        <taxon>Apoidea</taxon>
        <taxon>Anthophila</taxon>
        <taxon>Apidae</taxon>
        <taxon>Apis</taxon>
    </lineage>
</organism>